<feature type="non-terminal residue" evidence="2">
    <location>
        <position position="103"/>
    </location>
</feature>
<name>A0A0L0F9F1_9EUKA</name>
<dbReference type="RefSeq" id="XP_014147247.1">
    <property type="nucleotide sequence ID" value="XM_014291772.1"/>
</dbReference>
<sequence length="103" mass="12275">MSMREKTVLRMAQDTLTLLMNNKNDAVSAVQIFLTGQGPDEPEDELHEYILSQKRFSSTELDYEMNQEKLPQKPEFDYEMKEEKPPQKPEFDYEMKEERLPQK</sequence>
<evidence type="ECO:0000313" key="3">
    <source>
        <dbReference type="Proteomes" id="UP000054560"/>
    </source>
</evidence>
<protein>
    <submittedName>
        <fullName evidence="2">Uncharacterized protein</fullName>
    </submittedName>
</protein>
<dbReference type="AlphaFoldDB" id="A0A0L0F9F1"/>
<evidence type="ECO:0000256" key="1">
    <source>
        <dbReference type="SAM" id="MobiDB-lite"/>
    </source>
</evidence>
<dbReference type="EMBL" id="KQ245737">
    <property type="protein sequence ID" value="KNC73345.1"/>
    <property type="molecule type" value="Genomic_DNA"/>
</dbReference>
<feature type="region of interest" description="Disordered" evidence="1">
    <location>
        <begin position="64"/>
        <end position="103"/>
    </location>
</feature>
<evidence type="ECO:0000313" key="2">
    <source>
        <dbReference type="EMBL" id="KNC73345.1"/>
    </source>
</evidence>
<proteinExistence type="predicted"/>
<gene>
    <name evidence="2" type="ORF">SARC_14095</name>
</gene>
<dbReference type="Proteomes" id="UP000054560">
    <property type="component" value="Unassembled WGS sequence"/>
</dbReference>
<reference evidence="2 3" key="1">
    <citation type="submission" date="2011-02" db="EMBL/GenBank/DDBJ databases">
        <title>The Genome Sequence of Sphaeroforma arctica JP610.</title>
        <authorList>
            <consortium name="The Broad Institute Genome Sequencing Platform"/>
            <person name="Russ C."/>
            <person name="Cuomo C."/>
            <person name="Young S.K."/>
            <person name="Zeng Q."/>
            <person name="Gargeya S."/>
            <person name="Alvarado L."/>
            <person name="Berlin A."/>
            <person name="Chapman S.B."/>
            <person name="Chen Z."/>
            <person name="Freedman E."/>
            <person name="Gellesch M."/>
            <person name="Goldberg J."/>
            <person name="Griggs A."/>
            <person name="Gujja S."/>
            <person name="Heilman E."/>
            <person name="Heiman D."/>
            <person name="Howarth C."/>
            <person name="Mehta T."/>
            <person name="Neiman D."/>
            <person name="Pearson M."/>
            <person name="Roberts A."/>
            <person name="Saif S."/>
            <person name="Shea T."/>
            <person name="Shenoy N."/>
            <person name="Sisk P."/>
            <person name="Stolte C."/>
            <person name="Sykes S."/>
            <person name="White J."/>
            <person name="Yandava C."/>
            <person name="Burger G."/>
            <person name="Gray M.W."/>
            <person name="Holland P.W.H."/>
            <person name="King N."/>
            <person name="Lang F.B.F."/>
            <person name="Roger A.J."/>
            <person name="Ruiz-Trillo I."/>
            <person name="Haas B."/>
            <person name="Nusbaum C."/>
            <person name="Birren B."/>
        </authorList>
    </citation>
    <scope>NUCLEOTIDE SEQUENCE [LARGE SCALE GENOMIC DNA]</scope>
    <source>
        <strain evidence="2 3">JP610</strain>
    </source>
</reference>
<feature type="compositionally biased region" description="Basic and acidic residues" evidence="1">
    <location>
        <begin position="66"/>
        <end position="103"/>
    </location>
</feature>
<accession>A0A0L0F9F1</accession>
<keyword evidence="3" id="KW-1185">Reference proteome</keyword>
<dbReference type="GeneID" id="25914599"/>
<organism evidence="2 3">
    <name type="scientific">Sphaeroforma arctica JP610</name>
    <dbReference type="NCBI Taxonomy" id="667725"/>
    <lineage>
        <taxon>Eukaryota</taxon>
        <taxon>Ichthyosporea</taxon>
        <taxon>Ichthyophonida</taxon>
        <taxon>Sphaeroforma</taxon>
    </lineage>
</organism>